<name>A0A3A8NWZ0_9BACT</name>
<dbReference type="PANTHER" id="PTHR42683">
    <property type="entry name" value="ALDEHYDE REDUCTASE"/>
    <property type="match status" value="1"/>
</dbReference>
<keyword evidence="6" id="KW-1185">Reference proteome</keyword>
<gene>
    <name evidence="5" type="ORF">D7V93_33060</name>
</gene>
<dbReference type="InterPro" id="IPR011032">
    <property type="entry name" value="GroES-like_sf"/>
</dbReference>
<evidence type="ECO:0000259" key="4">
    <source>
        <dbReference type="Pfam" id="PF08240"/>
    </source>
</evidence>
<feature type="non-terminal residue" evidence="5">
    <location>
        <position position="186"/>
    </location>
</feature>
<dbReference type="Gene3D" id="3.40.50.720">
    <property type="entry name" value="NAD(P)-binding Rossmann-like Domain"/>
    <property type="match status" value="1"/>
</dbReference>
<dbReference type="InterPro" id="IPR047109">
    <property type="entry name" value="CAD-like"/>
</dbReference>
<dbReference type="Proteomes" id="UP000272888">
    <property type="component" value="Unassembled WGS sequence"/>
</dbReference>
<dbReference type="GO" id="GO:0016616">
    <property type="term" value="F:oxidoreductase activity, acting on the CH-OH group of donors, NAD or NADP as acceptor"/>
    <property type="evidence" value="ECO:0007669"/>
    <property type="project" value="InterPro"/>
</dbReference>
<evidence type="ECO:0000256" key="2">
    <source>
        <dbReference type="ARBA" id="ARBA00022833"/>
    </source>
</evidence>
<dbReference type="Pfam" id="PF08240">
    <property type="entry name" value="ADH_N"/>
    <property type="match status" value="1"/>
</dbReference>
<keyword evidence="1" id="KW-0479">Metal-binding</keyword>
<organism evidence="5 6">
    <name type="scientific">Corallococcus llansteffanensis</name>
    <dbReference type="NCBI Taxonomy" id="2316731"/>
    <lineage>
        <taxon>Bacteria</taxon>
        <taxon>Pseudomonadati</taxon>
        <taxon>Myxococcota</taxon>
        <taxon>Myxococcia</taxon>
        <taxon>Myxococcales</taxon>
        <taxon>Cystobacterineae</taxon>
        <taxon>Myxococcaceae</taxon>
        <taxon>Corallococcus</taxon>
    </lineage>
</organism>
<dbReference type="GO" id="GO:0008270">
    <property type="term" value="F:zinc ion binding"/>
    <property type="evidence" value="ECO:0007669"/>
    <property type="project" value="InterPro"/>
</dbReference>
<evidence type="ECO:0000313" key="5">
    <source>
        <dbReference type="EMBL" id="RKH48593.1"/>
    </source>
</evidence>
<dbReference type="SUPFAM" id="SSF50129">
    <property type="entry name" value="GroES-like"/>
    <property type="match status" value="1"/>
</dbReference>
<keyword evidence="2" id="KW-0862">Zinc</keyword>
<reference evidence="6" key="1">
    <citation type="submission" date="2018-09" db="EMBL/GenBank/DDBJ databases">
        <authorList>
            <person name="Livingstone P.G."/>
            <person name="Whitworth D.E."/>
        </authorList>
    </citation>
    <scope>NUCLEOTIDE SEQUENCE [LARGE SCALE GENOMIC DNA]</scope>
    <source>
        <strain evidence="6">CA051B</strain>
    </source>
</reference>
<protein>
    <submittedName>
        <fullName evidence="5">NAD(P)-dependent alcohol dehydrogenase</fullName>
    </submittedName>
</protein>
<dbReference type="InterPro" id="IPR002328">
    <property type="entry name" value="ADH_Zn_CS"/>
</dbReference>
<dbReference type="EMBL" id="RAWB01000494">
    <property type="protein sequence ID" value="RKH48593.1"/>
    <property type="molecule type" value="Genomic_DNA"/>
</dbReference>
<evidence type="ECO:0000313" key="6">
    <source>
        <dbReference type="Proteomes" id="UP000272888"/>
    </source>
</evidence>
<dbReference type="PROSITE" id="PS00059">
    <property type="entry name" value="ADH_ZINC"/>
    <property type="match status" value="1"/>
</dbReference>
<dbReference type="RefSeq" id="WP_158623917.1">
    <property type="nucleotide sequence ID" value="NZ_RAWB01000494.1"/>
</dbReference>
<dbReference type="InterPro" id="IPR013154">
    <property type="entry name" value="ADH-like_N"/>
</dbReference>
<keyword evidence="3" id="KW-0560">Oxidoreductase</keyword>
<dbReference type="AlphaFoldDB" id="A0A3A8NWZ0"/>
<feature type="domain" description="Alcohol dehydrogenase-like N-terminal" evidence="4">
    <location>
        <begin position="27"/>
        <end position="146"/>
    </location>
</feature>
<dbReference type="Gene3D" id="3.90.180.10">
    <property type="entry name" value="Medium-chain alcohol dehydrogenases, catalytic domain"/>
    <property type="match status" value="1"/>
</dbReference>
<evidence type="ECO:0000256" key="1">
    <source>
        <dbReference type="ARBA" id="ARBA00022723"/>
    </source>
</evidence>
<comment type="caution">
    <text evidence="5">The sequence shown here is derived from an EMBL/GenBank/DDBJ whole genome shotgun (WGS) entry which is preliminary data.</text>
</comment>
<sequence>MISVRGYATQDARSPLAPFQFERREPGPRDVQLEVLYCGVCHTDLHVARNDWGISRYPVVPGHEIVGRVVRVGSSVTRFRPGDLGGVGVMVDSCRSCENCRDGLEQYCTVSGVQTYNTPQKDGKGHTLGGYSEAIVVDEDFVLKVPANLDPAAVAPLLCAGITTYSPLRHWKVGPGQRVGVVGPVS</sequence>
<proteinExistence type="predicted"/>
<accession>A0A3A8NWZ0</accession>
<evidence type="ECO:0000256" key="3">
    <source>
        <dbReference type="ARBA" id="ARBA00023002"/>
    </source>
</evidence>